<evidence type="ECO:0000256" key="5">
    <source>
        <dbReference type="ARBA" id="ARBA00022842"/>
    </source>
</evidence>
<reference evidence="11" key="2">
    <citation type="submission" date="2020-09" db="EMBL/GenBank/DDBJ databases">
        <authorList>
            <person name="Sun Q."/>
            <person name="Kim S."/>
        </authorList>
    </citation>
    <scope>NUCLEOTIDE SEQUENCE</scope>
    <source>
        <strain evidence="11">KCTC 42097</strain>
    </source>
</reference>
<dbReference type="HAMAP" id="MF_01470">
    <property type="entry name" value="Cas1"/>
    <property type="match status" value="1"/>
</dbReference>
<comment type="subunit">
    <text evidence="9 10">Homodimer, forms a heterotetramer with a Cas2 homodimer.</text>
</comment>
<keyword evidence="7 10" id="KW-0238">DNA-binding</keyword>
<evidence type="ECO:0000256" key="7">
    <source>
        <dbReference type="ARBA" id="ARBA00023125"/>
    </source>
</evidence>
<evidence type="ECO:0000256" key="9">
    <source>
        <dbReference type="ARBA" id="ARBA00038592"/>
    </source>
</evidence>
<evidence type="ECO:0000256" key="2">
    <source>
        <dbReference type="ARBA" id="ARBA00022723"/>
    </source>
</evidence>
<dbReference type="GO" id="GO:0046872">
    <property type="term" value="F:metal ion binding"/>
    <property type="evidence" value="ECO:0007669"/>
    <property type="project" value="UniProtKB-UniRule"/>
</dbReference>
<dbReference type="PANTHER" id="PTHR34353">
    <property type="entry name" value="CRISPR-ASSOCIATED ENDONUCLEASE CAS1 1"/>
    <property type="match status" value="1"/>
</dbReference>
<dbReference type="InterPro" id="IPR050646">
    <property type="entry name" value="Cas1"/>
</dbReference>
<evidence type="ECO:0000256" key="6">
    <source>
        <dbReference type="ARBA" id="ARBA00023118"/>
    </source>
</evidence>
<evidence type="ECO:0000256" key="4">
    <source>
        <dbReference type="ARBA" id="ARBA00022801"/>
    </source>
</evidence>
<keyword evidence="12" id="KW-1185">Reference proteome</keyword>
<keyword evidence="3 10" id="KW-0255">Endonuclease</keyword>
<dbReference type="Pfam" id="PF01867">
    <property type="entry name" value="Cas_Cas1"/>
    <property type="match status" value="1"/>
</dbReference>
<proteinExistence type="inferred from homology"/>
<dbReference type="EC" id="3.1.-.-" evidence="10"/>
<evidence type="ECO:0000256" key="8">
    <source>
        <dbReference type="ARBA" id="ARBA00023211"/>
    </source>
</evidence>
<feature type="binding site" evidence="10">
    <location>
        <position position="204"/>
    </location>
    <ligand>
        <name>Mn(2+)</name>
        <dbReference type="ChEBI" id="CHEBI:29035"/>
    </ligand>
</feature>
<dbReference type="NCBIfam" id="TIGR00287">
    <property type="entry name" value="cas1"/>
    <property type="match status" value="1"/>
</dbReference>
<evidence type="ECO:0000256" key="1">
    <source>
        <dbReference type="ARBA" id="ARBA00022722"/>
    </source>
</evidence>
<keyword evidence="4 10" id="KW-0378">Hydrolase</keyword>
<dbReference type="EMBL" id="BMZO01000007">
    <property type="protein sequence ID" value="GHC73656.1"/>
    <property type="molecule type" value="Genomic_DNA"/>
</dbReference>
<dbReference type="InterPro" id="IPR042206">
    <property type="entry name" value="CRISPR-assoc_Cas1_C"/>
</dbReference>
<feature type="binding site" evidence="10">
    <location>
        <position position="219"/>
    </location>
    <ligand>
        <name>Mn(2+)</name>
        <dbReference type="ChEBI" id="CHEBI:29035"/>
    </ligand>
</feature>
<keyword evidence="8 10" id="KW-0464">Manganese</keyword>
<dbReference type="Gene3D" id="3.100.10.20">
    <property type="entry name" value="CRISPR-associated endonuclease Cas1, N-terminal domain"/>
    <property type="match status" value="1"/>
</dbReference>
<reference evidence="11" key="1">
    <citation type="journal article" date="2014" name="Int. J. Syst. Evol. Microbiol.">
        <title>Complete genome sequence of Corynebacterium casei LMG S-19264T (=DSM 44701T), isolated from a smear-ripened cheese.</title>
        <authorList>
            <consortium name="US DOE Joint Genome Institute (JGI-PGF)"/>
            <person name="Walter F."/>
            <person name="Albersmeier A."/>
            <person name="Kalinowski J."/>
            <person name="Ruckert C."/>
        </authorList>
    </citation>
    <scope>NUCLEOTIDE SEQUENCE</scope>
    <source>
        <strain evidence="11">KCTC 42097</strain>
    </source>
</reference>
<dbReference type="RefSeq" id="WP_189490060.1">
    <property type="nucleotide sequence ID" value="NZ_BMZO01000007.1"/>
</dbReference>
<dbReference type="GO" id="GO:0043571">
    <property type="term" value="P:maintenance of CRISPR repeat elements"/>
    <property type="evidence" value="ECO:0007669"/>
    <property type="project" value="UniProtKB-UniRule"/>
</dbReference>
<dbReference type="GO" id="GO:0016787">
    <property type="term" value="F:hydrolase activity"/>
    <property type="evidence" value="ECO:0007669"/>
    <property type="project" value="UniProtKB-KW"/>
</dbReference>
<dbReference type="GO" id="GO:0004520">
    <property type="term" value="F:DNA endonuclease activity"/>
    <property type="evidence" value="ECO:0007669"/>
    <property type="project" value="InterPro"/>
</dbReference>
<sequence>MERVIDIQTDGVFLSVHRGFLIADLAGENFGRIALDDIGALIVHAHGVKWSNTVFTRMSERGVPVVICGSNHAPIACIWPLDGHHRQAARMRAQIAAPKPLTKQLWRQVVTAKIRMQAAVLQRYDVEAGGLLRLARTVRSGDPGNIEAQAARRYWKALFGPNFSRDQNADGINSLLNYGYTVLRALVSRAICAAGLHPTIGIFHANSANAFALSDDLMEPYRPLVDMLVRDLVDKGHDRVTPETKQQLASIGTLDLITEIGTSPLSIQTQRFVYSVVTSFEMKVPMLDLPDPSIIATSSVVEEVPHDALGT</sequence>
<dbReference type="NCBIfam" id="TIGR03639">
    <property type="entry name" value="cas1_NMENI"/>
    <property type="match status" value="1"/>
</dbReference>
<organism evidence="11 12">
    <name type="scientific">Limoniibacter endophyticus</name>
    <dbReference type="NCBI Taxonomy" id="1565040"/>
    <lineage>
        <taxon>Bacteria</taxon>
        <taxon>Pseudomonadati</taxon>
        <taxon>Pseudomonadota</taxon>
        <taxon>Alphaproteobacteria</taxon>
        <taxon>Hyphomicrobiales</taxon>
        <taxon>Bartonellaceae</taxon>
        <taxon>Limoniibacter</taxon>
    </lineage>
</organism>
<keyword evidence="1 10" id="KW-0540">Nuclease</keyword>
<evidence type="ECO:0000313" key="11">
    <source>
        <dbReference type="EMBL" id="GHC73656.1"/>
    </source>
</evidence>
<dbReference type="InterPro" id="IPR002729">
    <property type="entry name" value="CRISPR-assoc_Cas1"/>
</dbReference>
<gene>
    <name evidence="10 11" type="primary">cas1</name>
    <name evidence="11" type="ORF">GCM10010136_21940</name>
</gene>
<comment type="similarity">
    <text evidence="10">Belongs to the CRISPR-associated endonuclease Cas1 family.</text>
</comment>
<accession>A0A8J3DI35</accession>
<protein>
    <recommendedName>
        <fullName evidence="10">CRISPR-associated endonuclease Cas1</fullName>
        <ecNumber evidence="10">3.1.-.-</ecNumber>
    </recommendedName>
</protein>
<keyword evidence="2 10" id="KW-0479">Metal-binding</keyword>
<dbReference type="GO" id="GO:0051607">
    <property type="term" value="P:defense response to virus"/>
    <property type="evidence" value="ECO:0007669"/>
    <property type="project" value="UniProtKB-UniRule"/>
</dbReference>
<dbReference type="Proteomes" id="UP000641137">
    <property type="component" value="Unassembled WGS sequence"/>
</dbReference>
<dbReference type="PANTHER" id="PTHR34353:SF2">
    <property type="entry name" value="CRISPR-ASSOCIATED ENDONUCLEASE CAS1 1"/>
    <property type="match status" value="1"/>
</dbReference>
<dbReference type="InterPro" id="IPR019855">
    <property type="entry name" value="CRISPR-assoc_Cas1_NMENI"/>
</dbReference>
<feature type="binding site" evidence="10">
    <location>
        <position position="147"/>
    </location>
    <ligand>
        <name>Mn(2+)</name>
        <dbReference type="ChEBI" id="CHEBI:29035"/>
    </ligand>
</feature>
<keyword evidence="6 10" id="KW-0051">Antiviral defense</keyword>
<evidence type="ECO:0000256" key="10">
    <source>
        <dbReference type="HAMAP-Rule" id="MF_01470"/>
    </source>
</evidence>
<dbReference type="Gene3D" id="1.20.120.920">
    <property type="entry name" value="CRISPR-associated endonuclease Cas1, C-terminal domain"/>
    <property type="match status" value="1"/>
</dbReference>
<comment type="function">
    <text evidence="10">CRISPR (clustered regularly interspaced short palindromic repeat), is an adaptive immune system that provides protection against mobile genetic elements (viruses, transposable elements and conjugative plasmids). CRISPR clusters contain spacers, sequences complementary to antecedent mobile elements, and target invading nucleic acids. CRISPR clusters are transcribed and processed into CRISPR RNA (crRNA). Acts as a dsDNA endonuclease. Involved in the integration of spacer DNA into the CRISPR cassette.</text>
</comment>
<evidence type="ECO:0000313" key="12">
    <source>
        <dbReference type="Proteomes" id="UP000641137"/>
    </source>
</evidence>
<comment type="cofactor">
    <cofactor evidence="10">
        <name>Mg(2+)</name>
        <dbReference type="ChEBI" id="CHEBI:18420"/>
    </cofactor>
    <cofactor evidence="10">
        <name>Mn(2+)</name>
        <dbReference type="ChEBI" id="CHEBI:29035"/>
    </cofactor>
</comment>
<comment type="caution">
    <text evidence="11">The sequence shown here is derived from an EMBL/GenBank/DDBJ whole genome shotgun (WGS) entry which is preliminary data.</text>
</comment>
<keyword evidence="5 10" id="KW-0460">Magnesium</keyword>
<dbReference type="InterPro" id="IPR042211">
    <property type="entry name" value="CRISPR-assoc_Cas1_N"/>
</dbReference>
<dbReference type="GO" id="GO:0003677">
    <property type="term" value="F:DNA binding"/>
    <property type="evidence" value="ECO:0007669"/>
    <property type="project" value="UniProtKB-KW"/>
</dbReference>
<name>A0A8J3DI35_9HYPH</name>
<evidence type="ECO:0000256" key="3">
    <source>
        <dbReference type="ARBA" id="ARBA00022759"/>
    </source>
</evidence>
<dbReference type="AlphaFoldDB" id="A0A8J3DI35"/>